<reference evidence="2" key="1">
    <citation type="submission" date="2021-03" db="EMBL/GenBank/DDBJ databases">
        <authorList>
            <person name="Bekaert M."/>
        </authorList>
    </citation>
    <scope>NUCLEOTIDE SEQUENCE</scope>
</reference>
<keyword evidence="3" id="KW-1185">Reference proteome</keyword>
<sequence>MISDLWLSFSPISPATHPSNYCLVVAVQDHECFRLKLLFTQKKRVDSENNGLRQEKAKLLEQIELLKKLCLVEGIDEWKVQQNLVPTSTNKARGLKGSFASLAFGSLVGTKENGRSFWNMLHAPKMRRGKSEEWTGKLGVSKEDTISLKDCHKNSISGSSQNLKKNKVITQQLSHQFTVESDPGTAEKKSRFKAIKRFLKRQETVSSYSSNDTIDKLSSNHTPTCSIDDDSVGVSIPSGINIGFELQRSDDELNETTEFIDQTNYQSQNTNDNEDV</sequence>
<organism evidence="2 3">
    <name type="scientific">Mytilus edulis</name>
    <name type="common">Blue mussel</name>
    <dbReference type="NCBI Taxonomy" id="6550"/>
    <lineage>
        <taxon>Eukaryota</taxon>
        <taxon>Metazoa</taxon>
        <taxon>Spiralia</taxon>
        <taxon>Lophotrochozoa</taxon>
        <taxon>Mollusca</taxon>
        <taxon>Bivalvia</taxon>
        <taxon>Autobranchia</taxon>
        <taxon>Pteriomorphia</taxon>
        <taxon>Mytilida</taxon>
        <taxon>Mytiloidea</taxon>
        <taxon>Mytilidae</taxon>
        <taxon>Mytilinae</taxon>
        <taxon>Mytilus</taxon>
    </lineage>
</organism>
<dbReference type="EMBL" id="CAJPWZ010001514">
    <property type="protein sequence ID" value="CAG2217223.1"/>
    <property type="molecule type" value="Genomic_DNA"/>
</dbReference>
<name>A0A8S3S800_MYTED</name>
<proteinExistence type="predicted"/>
<dbReference type="Proteomes" id="UP000683360">
    <property type="component" value="Unassembled WGS sequence"/>
</dbReference>
<evidence type="ECO:0000313" key="2">
    <source>
        <dbReference type="EMBL" id="CAG2217223.1"/>
    </source>
</evidence>
<accession>A0A8S3S800</accession>
<keyword evidence="1" id="KW-0175">Coiled coil</keyword>
<dbReference type="AlphaFoldDB" id="A0A8S3S800"/>
<evidence type="ECO:0000256" key="1">
    <source>
        <dbReference type="SAM" id="Coils"/>
    </source>
</evidence>
<feature type="coiled-coil region" evidence="1">
    <location>
        <begin position="42"/>
        <end position="69"/>
    </location>
</feature>
<protein>
    <submittedName>
        <fullName evidence="2">Uncharacterized protein</fullName>
    </submittedName>
</protein>
<comment type="caution">
    <text evidence="2">The sequence shown here is derived from an EMBL/GenBank/DDBJ whole genome shotgun (WGS) entry which is preliminary data.</text>
</comment>
<evidence type="ECO:0000313" key="3">
    <source>
        <dbReference type="Proteomes" id="UP000683360"/>
    </source>
</evidence>
<gene>
    <name evidence="2" type="ORF">MEDL_30916</name>
</gene>
<dbReference type="OrthoDB" id="427456at2759"/>